<comment type="similarity">
    <text evidence="2">Belongs to the MAP7 family.</text>
</comment>
<feature type="region of interest" description="Disordered" evidence="6">
    <location>
        <begin position="565"/>
        <end position="600"/>
    </location>
</feature>
<evidence type="ECO:0000256" key="5">
    <source>
        <dbReference type="ARBA" id="ARBA00023212"/>
    </source>
</evidence>
<keyword evidence="5" id="KW-0206">Cytoskeleton</keyword>
<evidence type="ECO:0000313" key="7">
    <source>
        <dbReference type="EMBL" id="CAB3995322.1"/>
    </source>
</evidence>
<evidence type="ECO:0000256" key="1">
    <source>
        <dbReference type="ARBA" id="ARBA00004245"/>
    </source>
</evidence>
<feature type="region of interest" description="Disordered" evidence="6">
    <location>
        <begin position="334"/>
        <end position="359"/>
    </location>
</feature>
<protein>
    <submittedName>
        <fullName evidence="7">MAP7 domain-containing 2-like isoform X1</fullName>
    </submittedName>
</protein>
<dbReference type="GO" id="GO:0015630">
    <property type="term" value="C:microtubule cytoskeleton"/>
    <property type="evidence" value="ECO:0007669"/>
    <property type="project" value="InterPro"/>
</dbReference>
<dbReference type="Pfam" id="PF05672">
    <property type="entry name" value="MAP7"/>
    <property type="match status" value="1"/>
</dbReference>
<dbReference type="OrthoDB" id="6145253at2759"/>
<dbReference type="Proteomes" id="UP001152795">
    <property type="component" value="Unassembled WGS sequence"/>
</dbReference>
<evidence type="ECO:0000256" key="2">
    <source>
        <dbReference type="ARBA" id="ARBA00007525"/>
    </source>
</evidence>
<dbReference type="InterPro" id="IPR008604">
    <property type="entry name" value="MAP7_fam"/>
</dbReference>
<evidence type="ECO:0000313" key="8">
    <source>
        <dbReference type="Proteomes" id="UP001152795"/>
    </source>
</evidence>
<evidence type="ECO:0000256" key="6">
    <source>
        <dbReference type="SAM" id="MobiDB-lite"/>
    </source>
</evidence>
<keyword evidence="8" id="KW-1185">Reference proteome</keyword>
<feature type="compositionally biased region" description="Polar residues" evidence="6">
    <location>
        <begin position="536"/>
        <end position="551"/>
    </location>
</feature>
<feature type="compositionally biased region" description="Polar residues" evidence="6">
    <location>
        <begin position="117"/>
        <end position="138"/>
    </location>
</feature>
<feature type="compositionally biased region" description="Basic and acidic residues" evidence="6">
    <location>
        <begin position="18"/>
        <end position="63"/>
    </location>
</feature>
<dbReference type="PANTHER" id="PTHR15073">
    <property type="entry name" value="MICROTUBULE-ASSOCIATED PROTEIN"/>
    <property type="match status" value="1"/>
</dbReference>
<keyword evidence="3" id="KW-0963">Cytoplasm</keyword>
<feature type="compositionally biased region" description="Basic residues" evidence="6">
    <location>
        <begin position="213"/>
        <end position="225"/>
    </location>
</feature>
<reference evidence="7" key="1">
    <citation type="submission" date="2020-04" db="EMBL/GenBank/DDBJ databases">
        <authorList>
            <person name="Alioto T."/>
            <person name="Alioto T."/>
            <person name="Gomez Garrido J."/>
        </authorList>
    </citation>
    <scope>NUCLEOTIDE SEQUENCE</scope>
    <source>
        <strain evidence="7">A484AB</strain>
    </source>
</reference>
<keyword evidence="4" id="KW-0175">Coiled coil</keyword>
<sequence>MFCSSIIDTKSGEGGKLLRDKQIEERKKKNAERKAAVEDRRKQKEREDRAKHEALRHLLDHKPSSKTTGRKLPNVPSNGTTFPRRETSATRRLSSSSSSSEGHTPPGSGKGTRNTRRNLTGPSSASTSSLNSFGSNLGTGKPKGNLGVLKKTSVSTNNLNEGGLGHKAGQRAKDKGTEVGASARRSVGSSIPKAQSMGAIHQVGHTKTSRPTAGKKAKPKAKPTHHAGTSNEAEAGRALAEHRKKMREEAERKALLDKEKQEELRRQREEEEKRLAEENAKEMARQAELAVQLQKQQDERAKLLREEREKEAEVEAEKLAEELKHKEEMEVLKRQEMERRAAEAERREKEEEERLQREEIERQERRKRVEMIMSRTRMTSTVNSNMTKAESYSSLEDLSTKLSDECHSSTVSEILQKVKEKSRASPSPEKDIDLQKENQQLLENLGKDSLDGKNEISNDVLRPIDNSKHGIDVDHKNIGQKICDEDTGHILRCTSRDIRNNLGNTYSTSTDIDCTSRDTYGTSRDSRSTPGDIDGTSRNINGTLRGNDGSSMKTYITLRDTCSDTSRDTGGTLRDHVSTSRDIGGTSSDINGSQRDTGDSLHGNINGFEGSKHDAELWANVEHLLISRENEVKNDLETNGVFGEDLVEDEDGEEGQLWKVVEGKRHISDVI</sequence>
<gene>
    <name evidence="7" type="ORF">PACLA_8A080523</name>
</gene>
<feature type="compositionally biased region" description="Basic and acidic residues" evidence="6">
    <location>
        <begin position="565"/>
        <end position="579"/>
    </location>
</feature>
<feature type="compositionally biased region" description="Basic and acidic residues" evidence="6">
    <location>
        <begin position="246"/>
        <end position="285"/>
    </location>
</feature>
<organism evidence="7 8">
    <name type="scientific">Paramuricea clavata</name>
    <name type="common">Red gorgonian</name>
    <name type="synonym">Violescent sea-whip</name>
    <dbReference type="NCBI Taxonomy" id="317549"/>
    <lineage>
        <taxon>Eukaryota</taxon>
        <taxon>Metazoa</taxon>
        <taxon>Cnidaria</taxon>
        <taxon>Anthozoa</taxon>
        <taxon>Octocorallia</taxon>
        <taxon>Malacalcyonacea</taxon>
        <taxon>Plexauridae</taxon>
        <taxon>Paramuricea</taxon>
    </lineage>
</organism>
<feature type="compositionally biased region" description="Polar residues" evidence="6">
    <location>
        <begin position="585"/>
        <end position="595"/>
    </location>
</feature>
<dbReference type="GO" id="GO:0000226">
    <property type="term" value="P:microtubule cytoskeleton organization"/>
    <property type="evidence" value="ECO:0007669"/>
    <property type="project" value="InterPro"/>
</dbReference>
<dbReference type="PANTHER" id="PTHR15073:SF1">
    <property type="entry name" value="RETICULOCYTE-BINDING PROTEIN HOMOLOG 2A"/>
    <property type="match status" value="1"/>
</dbReference>
<dbReference type="EMBL" id="CACRXK020002640">
    <property type="protein sequence ID" value="CAB3995322.1"/>
    <property type="molecule type" value="Genomic_DNA"/>
</dbReference>
<feature type="region of interest" description="Disordered" evidence="6">
    <location>
        <begin position="504"/>
        <end position="551"/>
    </location>
</feature>
<evidence type="ECO:0000256" key="3">
    <source>
        <dbReference type="ARBA" id="ARBA00022490"/>
    </source>
</evidence>
<comment type="caution">
    <text evidence="7">The sequence shown here is derived from an EMBL/GenBank/DDBJ whole genome shotgun (WGS) entry which is preliminary data.</text>
</comment>
<dbReference type="AlphaFoldDB" id="A0A6S7GYK7"/>
<feature type="compositionally biased region" description="Polar residues" evidence="6">
    <location>
        <begin position="504"/>
        <end position="523"/>
    </location>
</feature>
<name>A0A6S7GYK7_PARCT</name>
<feature type="region of interest" description="Disordered" evidence="6">
    <location>
        <begin position="18"/>
        <end position="298"/>
    </location>
</feature>
<proteinExistence type="inferred from homology"/>
<evidence type="ECO:0000256" key="4">
    <source>
        <dbReference type="ARBA" id="ARBA00023054"/>
    </source>
</evidence>
<accession>A0A6S7GYK7</accession>
<comment type="subcellular location">
    <subcellularLocation>
        <location evidence="1">Cytoplasm</location>
        <location evidence="1">Cytoskeleton</location>
    </subcellularLocation>
</comment>
<dbReference type="InterPro" id="IPR051483">
    <property type="entry name" value="MAP7_domain-containing"/>
</dbReference>